<dbReference type="GeneID" id="102806935"/>
<accession>A0ABM0LYY3</accession>
<name>A0ABM0LYY3_SACKO</name>
<keyword evidence="1" id="KW-1185">Reference proteome</keyword>
<evidence type="ECO:0000313" key="1">
    <source>
        <dbReference type="Proteomes" id="UP000694865"/>
    </source>
</evidence>
<proteinExistence type="predicted"/>
<gene>
    <name evidence="2" type="primary">LOC102806935</name>
</gene>
<evidence type="ECO:0000313" key="2">
    <source>
        <dbReference type="RefSeq" id="XP_006812974.1"/>
    </source>
</evidence>
<protein>
    <submittedName>
        <fullName evidence="2">SCO-spondin-like isoform X1</fullName>
    </submittedName>
</protein>
<sequence>MDHARVLKDFWGWLNCDVCVEHASTTPNYICCDDGSCPAPACLGGVYTPEGFCELDCEYYSPGDVVNEDCEICVCREGDWICRPDLACGGPCPCPIDFVPEVCWVSCDECIANPDQDYLCCSDIENCPPPSCLGGHYIEGYCEKNCTYYRPFETYVENCEIW</sequence>
<dbReference type="RefSeq" id="XP_006812974.1">
    <property type="nucleotide sequence ID" value="XM_006812911.1"/>
</dbReference>
<organism evidence="1 2">
    <name type="scientific">Saccoglossus kowalevskii</name>
    <name type="common">Acorn worm</name>
    <dbReference type="NCBI Taxonomy" id="10224"/>
    <lineage>
        <taxon>Eukaryota</taxon>
        <taxon>Metazoa</taxon>
        <taxon>Hemichordata</taxon>
        <taxon>Enteropneusta</taxon>
        <taxon>Harrimaniidae</taxon>
        <taxon>Saccoglossus</taxon>
    </lineage>
</organism>
<dbReference type="Proteomes" id="UP000694865">
    <property type="component" value="Unplaced"/>
</dbReference>
<reference evidence="2" key="1">
    <citation type="submission" date="2025-08" db="UniProtKB">
        <authorList>
            <consortium name="RefSeq"/>
        </authorList>
    </citation>
    <scope>IDENTIFICATION</scope>
    <source>
        <tissue evidence="2">Testes</tissue>
    </source>
</reference>